<gene>
    <name evidence="9" type="ORF">GCM10023147_23710</name>
</gene>
<proteinExistence type="predicted"/>
<sequence length="465" mass="48180">MKMRGARSQASFHRPLALLVAGSLFMEFLDGTILQTAAPAVARGFHTTPAAVNVAMVTYLLAVGVCIPGTGWLAERYGTKRVFLLAVAGFTIASLLCAGAPDLLWLCVFRAAQGVAGALMVPVGRLAVLRAIRPESLLAAMAYLTWPALIAPVIAPFVGGIIADTVGWRWIFGINVPIGIALALVGMRIVPRTEPAHRHPLDLRGFALVAASVVCLTAGVEAMASTGPVVIVVCLVAAAALGAAAAVAARTAEHPLFDLDCLSVKTFRTGNLSGSVYRLMISAVPFLFTLLFQVGFGWSAATAGAIVTAVFVGNVGIKPVTTPLIRRLGFRRTLVWSNILGGAVLLAFVAVTRTTPVWLIVVLLVVSGAFRSIGFSAYNTVQFADVPERLLSSANTLSSTLQQVATALGVAVVAVAVRIGGAVAGPGHAELGYRLAFIVAAAIMLVPLAGSLTLPADAGAHATHR</sequence>
<evidence type="ECO:0000313" key="10">
    <source>
        <dbReference type="Proteomes" id="UP001500635"/>
    </source>
</evidence>
<dbReference type="Proteomes" id="UP001500635">
    <property type="component" value="Unassembled WGS sequence"/>
</dbReference>
<feature type="transmembrane region" description="Helical" evidence="7">
    <location>
        <begin position="333"/>
        <end position="351"/>
    </location>
</feature>
<comment type="subcellular location">
    <subcellularLocation>
        <location evidence="1">Cell membrane</location>
        <topology evidence="1">Multi-pass membrane protein</topology>
    </subcellularLocation>
</comment>
<keyword evidence="2" id="KW-0813">Transport</keyword>
<feature type="transmembrane region" description="Helical" evidence="7">
    <location>
        <begin position="275"/>
        <end position="294"/>
    </location>
</feature>
<accession>A0ABP8JMF8</accession>
<name>A0ABP8JMF8_9ACTN</name>
<dbReference type="EMBL" id="BAABFR010000032">
    <property type="protein sequence ID" value="GAA4393199.1"/>
    <property type="molecule type" value="Genomic_DNA"/>
</dbReference>
<feature type="transmembrane region" description="Helical" evidence="7">
    <location>
        <begin position="203"/>
        <end position="223"/>
    </location>
</feature>
<keyword evidence="6 7" id="KW-0472">Membrane</keyword>
<dbReference type="PROSITE" id="PS50850">
    <property type="entry name" value="MFS"/>
    <property type="match status" value="1"/>
</dbReference>
<keyword evidence="4 7" id="KW-0812">Transmembrane</keyword>
<feature type="transmembrane region" description="Helical" evidence="7">
    <location>
        <begin position="300"/>
        <end position="321"/>
    </location>
</feature>
<evidence type="ECO:0000256" key="3">
    <source>
        <dbReference type="ARBA" id="ARBA00022475"/>
    </source>
</evidence>
<keyword evidence="10" id="KW-1185">Reference proteome</keyword>
<keyword evidence="5 7" id="KW-1133">Transmembrane helix</keyword>
<evidence type="ECO:0000259" key="8">
    <source>
        <dbReference type="PROSITE" id="PS50850"/>
    </source>
</evidence>
<dbReference type="PANTHER" id="PTHR42718:SF46">
    <property type="entry name" value="BLR6921 PROTEIN"/>
    <property type="match status" value="1"/>
</dbReference>
<dbReference type="Gene3D" id="1.20.1720.10">
    <property type="entry name" value="Multidrug resistance protein D"/>
    <property type="match status" value="1"/>
</dbReference>
<dbReference type="Pfam" id="PF07690">
    <property type="entry name" value="MFS_1"/>
    <property type="match status" value="2"/>
</dbReference>
<evidence type="ECO:0000256" key="1">
    <source>
        <dbReference type="ARBA" id="ARBA00004651"/>
    </source>
</evidence>
<feature type="transmembrane region" description="Helical" evidence="7">
    <location>
        <begin position="111"/>
        <end position="128"/>
    </location>
</feature>
<protein>
    <submittedName>
        <fullName evidence="9">MFS transporter</fullName>
    </submittedName>
</protein>
<evidence type="ECO:0000313" key="9">
    <source>
        <dbReference type="EMBL" id="GAA4393199.1"/>
    </source>
</evidence>
<evidence type="ECO:0000256" key="2">
    <source>
        <dbReference type="ARBA" id="ARBA00022448"/>
    </source>
</evidence>
<feature type="domain" description="Major facilitator superfamily (MFS) profile" evidence="8">
    <location>
        <begin position="16"/>
        <end position="459"/>
    </location>
</feature>
<evidence type="ECO:0000256" key="7">
    <source>
        <dbReference type="SAM" id="Phobius"/>
    </source>
</evidence>
<dbReference type="Gene3D" id="1.20.1250.20">
    <property type="entry name" value="MFS general substrate transporter like domains"/>
    <property type="match status" value="1"/>
</dbReference>
<feature type="transmembrane region" description="Helical" evidence="7">
    <location>
        <begin position="82"/>
        <end position="105"/>
    </location>
</feature>
<dbReference type="SUPFAM" id="SSF103473">
    <property type="entry name" value="MFS general substrate transporter"/>
    <property type="match status" value="1"/>
</dbReference>
<feature type="transmembrane region" description="Helical" evidence="7">
    <location>
        <begin position="435"/>
        <end position="456"/>
    </location>
</feature>
<comment type="caution">
    <text evidence="9">The sequence shown here is derived from an EMBL/GenBank/DDBJ whole genome shotgun (WGS) entry which is preliminary data.</text>
</comment>
<evidence type="ECO:0000256" key="6">
    <source>
        <dbReference type="ARBA" id="ARBA00023136"/>
    </source>
</evidence>
<feature type="transmembrane region" description="Helical" evidence="7">
    <location>
        <begin position="229"/>
        <end position="249"/>
    </location>
</feature>
<feature type="transmembrane region" description="Helical" evidence="7">
    <location>
        <begin position="357"/>
        <end position="381"/>
    </location>
</feature>
<dbReference type="PANTHER" id="PTHR42718">
    <property type="entry name" value="MAJOR FACILITATOR SUPERFAMILY MULTIDRUG TRANSPORTER MFSC"/>
    <property type="match status" value="1"/>
</dbReference>
<feature type="transmembrane region" description="Helical" evidence="7">
    <location>
        <begin position="54"/>
        <end position="75"/>
    </location>
</feature>
<keyword evidence="3" id="KW-1003">Cell membrane</keyword>
<feature type="transmembrane region" description="Helical" evidence="7">
    <location>
        <begin position="140"/>
        <end position="162"/>
    </location>
</feature>
<evidence type="ECO:0000256" key="4">
    <source>
        <dbReference type="ARBA" id="ARBA00022692"/>
    </source>
</evidence>
<dbReference type="InterPro" id="IPR011701">
    <property type="entry name" value="MFS"/>
</dbReference>
<organism evidence="9 10">
    <name type="scientific">Tsukamurella soli</name>
    <dbReference type="NCBI Taxonomy" id="644556"/>
    <lineage>
        <taxon>Bacteria</taxon>
        <taxon>Bacillati</taxon>
        <taxon>Actinomycetota</taxon>
        <taxon>Actinomycetes</taxon>
        <taxon>Mycobacteriales</taxon>
        <taxon>Tsukamurellaceae</taxon>
        <taxon>Tsukamurella</taxon>
    </lineage>
</organism>
<feature type="transmembrane region" description="Helical" evidence="7">
    <location>
        <begin position="168"/>
        <end position="191"/>
    </location>
</feature>
<feature type="transmembrane region" description="Helical" evidence="7">
    <location>
        <begin position="401"/>
        <end position="423"/>
    </location>
</feature>
<reference evidence="10" key="1">
    <citation type="journal article" date="2019" name="Int. J. Syst. Evol. Microbiol.">
        <title>The Global Catalogue of Microorganisms (GCM) 10K type strain sequencing project: providing services to taxonomists for standard genome sequencing and annotation.</title>
        <authorList>
            <consortium name="The Broad Institute Genomics Platform"/>
            <consortium name="The Broad Institute Genome Sequencing Center for Infectious Disease"/>
            <person name="Wu L."/>
            <person name="Ma J."/>
        </authorList>
    </citation>
    <scope>NUCLEOTIDE SEQUENCE [LARGE SCALE GENOMIC DNA]</scope>
    <source>
        <strain evidence="10">JCM 17688</strain>
    </source>
</reference>
<dbReference type="InterPro" id="IPR020846">
    <property type="entry name" value="MFS_dom"/>
</dbReference>
<evidence type="ECO:0000256" key="5">
    <source>
        <dbReference type="ARBA" id="ARBA00022989"/>
    </source>
</evidence>
<dbReference type="InterPro" id="IPR036259">
    <property type="entry name" value="MFS_trans_sf"/>
</dbReference>